<proteinExistence type="predicted"/>
<keyword evidence="3" id="KW-1185">Reference proteome</keyword>
<comment type="caution">
    <text evidence="2">The sequence shown here is derived from an EMBL/GenBank/DDBJ whole genome shotgun (WGS) entry which is preliminary data.</text>
</comment>
<evidence type="ECO:0000313" key="2">
    <source>
        <dbReference type="EMBL" id="SMP06199.1"/>
    </source>
</evidence>
<dbReference type="SUPFAM" id="SSF88723">
    <property type="entry name" value="PIN domain-like"/>
    <property type="match status" value="1"/>
</dbReference>
<dbReference type="InterPro" id="IPR029060">
    <property type="entry name" value="PIN-like_dom_sf"/>
</dbReference>
<dbReference type="EMBL" id="FXUB01000001">
    <property type="protein sequence ID" value="SMP06199.1"/>
    <property type="molecule type" value="Genomic_DNA"/>
</dbReference>
<dbReference type="InterPro" id="IPR002716">
    <property type="entry name" value="PIN_dom"/>
</dbReference>
<evidence type="ECO:0000259" key="1">
    <source>
        <dbReference type="SMART" id="SM00670"/>
    </source>
</evidence>
<reference evidence="2 3" key="1">
    <citation type="submission" date="2017-05" db="EMBL/GenBank/DDBJ databases">
        <authorList>
            <person name="Varghese N."/>
            <person name="Submissions S."/>
        </authorList>
    </citation>
    <scope>NUCLEOTIDE SEQUENCE [LARGE SCALE GENOMIC DNA]</scope>
    <source>
        <strain evidence="2 3">DSM 15522</strain>
    </source>
</reference>
<dbReference type="RefSeq" id="WP_283399857.1">
    <property type="nucleotide sequence ID" value="NZ_FXUB01000001.1"/>
</dbReference>
<organism evidence="2 3">
    <name type="scientific">Desulfurobacterium pacificum</name>
    <dbReference type="NCBI Taxonomy" id="240166"/>
    <lineage>
        <taxon>Bacteria</taxon>
        <taxon>Pseudomonadati</taxon>
        <taxon>Aquificota</taxon>
        <taxon>Aquificia</taxon>
        <taxon>Desulfurobacteriales</taxon>
        <taxon>Desulfurobacteriaceae</taxon>
        <taxon>Desulfurobacterium</taxon>
    </lineage>
</organism>
<protein>
    <submittedName>
        <fullName evidence="2">Predicted nucleic acid-binding protein, contains PIN domain</fullName>
    </submittedName>
</protein>
<evidence type="ECO:0000313" key="3">
    <source>
        <dbReference type="Proteomes" id="UP001157911"/>
    </source>
</evidence>
<dbReference type="PANTHER" id="PTHR39677:SF4">
    <property type="entry name" value="RIBONUCLEASE VAPC6"/>
    <property type="match status" value="1"/>
</dbReference>
<feature type="domain" description="PIN" evidence="1">
    <location>
        <begin position="2"/>
        <end position="118"/>
    </location>
</feature>
<dbReference type="Gene3D" id="3.40.50.1010">
    <property type="entry name" value="5'-nuclease"/>
    <property type="match status" value="1"/>
</dbReference>
<sequence length="138" mass="16056">MTRVFIDSSFIIELLKGNEKAIALNEKLIETYGILLVYNHIVFSEITYQLYFKRNIPWETLNDILATFLILEMDKKVLNISFGFIKNYNLKPNDALILATCKRYNVKYLISLDEDFSLPCKNEGISLLNSPETFSKLF</sequence>
<dbReference type="Proteomes" id="UP001157911">
    <property type="component" value="Unassembled WGS sequence"/>
</dbReference>
<dbReference type="SMART" id="SM00670">
    <property type="entry name" value="PINc"/>
    <property type="match status" value="1"/>
</dbReference>
<accession>A0ABY1NCE7</accession>
<name>A0ABY1NCE7_9BACT</name>
<dbReference type="PANTHER" id="PTHR39677">
    <property type="entry name" value="RIBONUCLEASE VAPC6"/>
    <property type="match status" value="1"/>
</dbReference>
<gene>
    <name evidence="2" type="ORF">SAMN06265339_0351</name>
</gene>
<dbReference type="Pfam" id="PF01850">
    <property type="entry name" value="PIN"/>
    <property type="match status" value="1"/>
</dbReference>